<dbReference type="Proteomes" id="UP000295680">
    <property type="component" value="Unassembled WGS sequence"/>
</dbReference>
<reference evidence="2 3" key="1">
    <citation type="submission" date="2019-03" db="EMBL/GenBank/DDBJ databases">
        <title>Genomic Encyclopedia of Type Strains, Phase IV (KMG-IV): sequencing the most valuable type-strain genomes for metagenomic binning, comparative biology and taxonomic classification.</title>
        <authorList>
            <person name="Goeker M."/>
        </authorList>
    </citation>
    <scope>NUCLEOTIDE SEQUENCE [LARGE SCALE GENOMIC DNA]</scope>
    <source>
        <strain evidence="2 3">DSM 45934</strain>
    </source>
</reference>
<protein>
    <recommendedName>
        <fullName evidence="4">AP2-like DNA-binding integrase family protein</fullName>
    </recommendedName>
</protein>
<gene>
    <name evidence="2" type="ORF">EV192_1021079</name>
</gene>
<feature type="region of interest" description="Disordered" evidence="1">
    <location>
        <begin position="43"/>
        <end position="66"/>
    </location>
</feature>
<accession>A0A4R2K037</accession>
<keyword evidence="3" id="KW-1185">Reference proteome</keyword>
<evidence type="ECO:0000313" key="3">
    <source>
        <dbReference type="Proteomes" id="UP000295680"/>
    </source>
</evidence>
<proteinExistence type="predicted"/>
<dbReference type="AlphaFoldDB" id="A0A4R2K037"/>
<evidence type="ECO:0008006" key="4">
    <source>
        <dbReference type="Google" id="ProtNLM"/>
    </source>
</evidence>
<evidence type="ECO:0000313" key="2">
    <source>
        <dbReference type="EMBL" id="TCO62939.1"/>
    </source>
</evidence>
<dbReference type="EMBL" id="SLWS01000002">
    <property type="protein sequence ID" value="TCO62939.1"/>
    <property type="molecule type" value="Genomic_DNA"/>
</dbReference>
<organism evidence="2 3">
    <name type="scientific">Actinocrispum wychmicini</name>
    <dbReference type="NCBI Taxonomy" id="1213861"/>
    <lineage>
        <taxon>Bacteria</taxon>
        <taxon>Bacillati</taxon>
        <taxon>Actinomycetota</taxon>
        <taxon>Actinomycetes</taxon>
        <taxon>Pseudonocardiales</taxon>
        <taxon>Pseudonocardiaceae</taxon>
        <taxon>Actinocrispum</taxon>
    </lineage>
</organism>
<sequence length="66" mass="7642">MAWIEQTVKHSWRVRYLRDEGTYGSQSGFHTRKAAEDYAHDMDTDRRRGTWIDPAGAKRPLATGPH</sequence>
<comment type="caution">
    <text evidence="2">The sequence shown here is derived from an EMBL/GenBank/DDBJ whole genome shotgun (WGS) entry which is preliminary data.</text>
</comment>
<name>A0A4R2K037_9PSEU</name>
<evidence type="ECO:0000256" key="1">
    <source>
        <dbReference type="SAM" id="MobiDB-lite"/>
    </source>
</evidence>